<protein>
    <submittedName>
        <fullName evidence="5">Uncharacterized protein</fullName>
    </submittedName>
</protein>
<feature type="coiled-coil region" evidence="1">
    <location>
        <begin position="213"/>
        <end position="240"/>
    </location>
</feature>
<reference evidence="5" key="1">
    <citation type="journal article" date="2020" name="Stud. Mycol.">
        <title>101 Dothideomycetes genomes: a test case for predicting lifestyles and emergence of pathogens.</title>
        <authorList>
            <person name="Haridas S."/>
            <person name="Albert R."/>
            <person name="Binder M."/>
            <person name="Bloem J."/>
            <person name="Labutti K."/>
            <person name="Salamov A."/>
            <person name="Andreopoulos B."/>
            <person name="Baker S."/>
            <person name="Barry K."/>
            <person name="Bills G."/>
            <person name="Bluhm B."/>
            <person name="Cannon C."/>
            <person name="Castanera R."/>
            <person name="Culley D."/>
            <person name="Daum C."/>
            <person name="Ezra D."/>
            <person name="Gonzalez J."/>
            <person name="Henrissat B."/>
            <person name="Kuo A."/>
            <person name="Liang C."/>
            <person name="Lipzen A."/>
            <person name="Lutzoni F."/>
            <person name="Magnuson J."/>
            <person name="Mondo S."/>
            <person name="Nolan M."/>
            <person name="Ohm R."/>
            <person name="Pangilinan J."/>
            <person name="Park H.-J."/>
            <person name="Ramirez L."/>
            <person name="Alfaro M."/>
            <person name="Sun H."/>
            <person name="Tritt A."/>
            <person name="Yoshinaga Y."/>
            <person name="Zwiers L.-H."/>
            <person name="Turgeon B."/>
            <person name="Goodwin S."/>
            <person name="Spatafora J."/>
            <person name="Crous P."/>
            <person name="Grigoriev I."/>
        </authorList>
    </citation>
    <scope>NUCLEOTIDE SEQUENCE</scope>
    <source>
        <strain evidence="5">CBS 116005</strain>
    </source>
</reference>
<dbReference type="AlphaFoldDB" id="A0A6G1L6N7"/>
<feature type="transmembrane region" description="Helical" evidence="3">
    <location>
        <begin position="360"/>
        <end position="380"/>
    </location>
</feature>
<keyword evidence="3" id="KW-0812">Transmembrane</keyword>
<evidence type="ECO:0000313" key="6">
    <source>
        <dbReference type="Proteomes" id="UP000799436"/>
    </source>
</evidence>
<dbReference type="PROSITE" id="PS51257">
    <property type="entry name" value="PROKAR_LIPOPROTEIN"/>
    <property type="match status" value="1"/>
</dbReference>
<sequence length="606" mass="66894">MRSLFATACGFLAVACSALPVPTMARPIRLLEYSNEAASTKFSIPHPRRTEDGDEALVFELQANPTSDARSFDISLNGKHFEGQGLLPEWELLILSSDLRSLPVASTSGEVHQIHLTGTSHLVDSALIGTANDAQRIRFQITSIDERSIEGPSFSITMTSTVQPELLRLSMTESTTGEDTMAYNFKGEKAGELVPVAEANALLAATADTSPDLANELDSLSLLEAKAESLQIQINAKKRVISHHLRNHRDSTSLRQLLEECDGLVCAARVIAQKICDRVGVETDFTATFARAGDEHLQQAMDSHELLRNCTTGRTSVVRQKHSTPTSGTAQAVDQPAYATQNTTSDGVSFQKVVNSTNPIVQVFMVIATFLGLVACFGFIRRKCMSARKRVDQLADREERRNARAYRRAARRAEIRRRWDHFVSAFTRYRPEPEPRIEDYEEKRALILQDAFLEQLEDLENAEKGEVMEAEIRELRHAHEIVASLVRTEQPDRYGLAAPARDPPPSMTPLPYNPATRSRASTHTLPSYTSDDPPGYSSRPETLADSSSSVLAGSTRYTASASDDDSLVTPASDEVRGSRFTATSSILETSPRVSEETLTRRDTRDL</sequence>
<feature type="region of interest" description="Disordered" evidence="2">
    <location>
        <begin position="492"/>
        <end position="606"/>
    </location>
</feature>
<dbReference type="EMBL" id="ML995846">
    <property type="protein sequence ID" value="KAF2768290.1"/>
    <property type="molecule type" value="Genomic_DNA"/>
</dbReference>
<name>A0A6G1L6N7_9PEZI</name>
<evidence type="ECO:0000256" key="3">
    <source>
        <dbReference type="SAM" id="Phobius"/>
    </source>
</evidence>
<feature type="compositionally biased region" description="Polar residues" evidence="2">
    <location>
        <begin position="580"/>
        <end position="592"/>
    </location>
</feature>
<evidence type="ECO:0000256" key="1">
    <source>
        <dbReference type="SAM" id="Coils"/>
    </source>
</evidence>
<keyword evidence="3" id="KW-0472">Membrane</keyword>
<dbReference type="Proteomes" id="UP000799436">
    <property type="component" value="Unassembled WGS sequence"/>
</dbReference>
<feature type="compositionally biased region" description="Pro residues" evidence="2">
    <location>
        <begin position="501"/>
        <end position="512"/>
    </location>
</feature>
<feature type="compositionally biased region" description="Basic and acidic residues" evidence="2">
    <location>
        <begin position="593"/>
        <end position="606"/>
    </location>
</feature>
<dbReference type="OrthoDB" id="4225201at2759"/>
<gene>
    <name evidence="5" type="ORF">EJ03DRAFT_328480</name>
</gene>
<proteinExistence type="predicted"/>
<keyword evidence="6" id="KW-1185">Reference proteome</keyword>
<keyword evidence="3" id="KW-1133">Transmembrane helix</keyword>
<keyword evidence="1" id="KW-0175">Coiled coil</keyword>
<organism evidence="5 6">
    <name type="scientific">Teratosphaeria nubilosa</name>
    <dbReference type="NCBI Taxonomy" id="161662"/>
    <lineage>
        <taxon>Eukaryota</taxon>
        <taxon>Fungi</taxon>
        <taxon>Dikarya</taxon>
        <taxon>Ascomycota</taxon>
        <taxon>Pezizomycotina</taxon>
        <taxon>Dothideomycetes</taxon>
        <taxon>Dothideomycetidae</taxon>
        <taxon>Mycosphaerellales</taxon>
        <taxon>Teratosphaeriaceae</taxon>
        <taxon>Teratosphaeria</taxon>
    </lineage>
</organism>
<feature type="chain" id="PRO_5026229734" evidence="4">
    <location>
        <begin position="26"/>
        <end position="606"/>
    </location>
</feature>
<feature type="signal peptide" evidence="4">
    <location>
        <begin position="1"/>
        <end position="25"/>
    </location>
</feature>
<keyword evidence="4" id="KW-0732">Signal</keyword>
<accession>A0A6G1L6N7</accession>
<evidence type="ECO:0000313" key="5">
    <source>
        <dbReference type="EMBL" id="KAF2768290.1"/>
    </source>
</evidence>
<evidence type="ECO:0000256" key="4">
    <source>
        <dbReference type="SAM" id="SignalP"/>
    </source>
</evidence>
<evidence type="ECO:0000256" key="2">
    <source>
        <dbReference type="SAM" id="MobiDB-lite"/>
    </source>
</evidence>
<feature type="compositionally biased region" description="Polar residues" evidence="2">
    <location>
        <begin position="544"/>
        <end position="561"/>
    </location>
</feature>
<feature type="compositionally biased region" description="Polar residues" evidence="2">
    <location>
        <begin position="515"/>
        <end position="530"/>
    </location>
</feature>